<accession>A0A919YRI4</accession>
<dbReference type="PANTHER" id="PTHR23131">
    <property type="entry name" value="ENDORIBONUCLEASE LACTB2"/>
    <property type="match status" value="1"/>
</dbReference>
<evidence type="ECO:0000256" key="2">
    <source>
        <dbReference type="ARBA" id="ARBA00034301"/>
    </source>
</evidence>
<dbReference type="Pfam" id="PF21221">
    <property type="entry name" value="B_lactamase-like_C"/>
    <property type="match status" value="1"/>
</dbReference>
<dbReference type="Gene3D" id="3.60.15.10">
    <property type="entry name" value="Ribonuclease Z/Hydroxyacylglutathione hydrolase-like"/>
    <property type="match status" value="1"/>
</dbReference>
<feature type="domain" description="Metallo-beta-lactamase" evidence="4">
    <location>
        <begin position="39"/>
        <end position="253"/>
    </location>
</feature>
<sequence length="344" mass="39276">MSNNKREDKQKRQSSPIWSKLLPSIIQVRVPVPFSLKWINSYILLEQQGTFTVIDPGLRTPEAEAVWANVMSELKLEWSSCTAIVVTHQHPDHYGLSGYVQQLSGAPVYMTRDAKAYTEKLWGAGSEQFERDMKQLLHTHGTPDDITEAILLNLREFQARVEPQPDVTYVEAGEALLAGDRHWQLIHTEGHAYGGIMLYDANEKLLLCGDQVLPRITPHVGVVAGEDRPVLQQFLNHLQQIAELEVSLVLPGHREPFTRYRERIESILQHHERRLAELYSYIAENGAVDAFVCCEWMFGSHLRDQPHNMRFALTEVIAHLQYLQQQGKLLEQPDAAGKLIYSVR</sequence>
<comment type="function">
    <text evidence="2">Counteracts the endogenous Pycsar antiviral defense system. Phosphodiesterase that enables metal-dependent hydrolysis of host cyclic nucleotide Pycsar defense signals such as cCMP and cUMP.</text>
</comment>
<evidence type="ECO:0000259" key="4">
    <source>
        <dbReference type="SMART" id="SM00849"/>
    </source>
</evidence>
<dbReference type="EMBL" id="BOSE01000004">
    <property type="protein sequence ID" value="GIP16994.1"/>
    <property type="molecule type" value="Genomic_DNA"/>
</dbReference>
<protein>
    <submittedName>
        <fullName evidence="5">MBL fold metallo-hydrolase</fullName>
    </submittedName>
</protein>
<evidence type="ECO:0000256" key="1">
    <source>
        <dbReference type="ARBA" id="ARBA00034221"/>
    </source>
</evidence>
<comment type="catalytic activity">
    <reaction evidence="3">
        <text>3',5'-cyclic UMP + H2O = UMP + H(+)</text>
        <dbReference type="Rhea" id="RHEA:70575"/>
        <dbReference type="ChEBI" id="CHEBI:15377"/>
        <dbReference type="ChEBI" id="CHEBI:15378"/>
        <dbReference type="ChEBI" id="CHEBI:57865"/>
        <dbReference type="ChEBI" id="CHEBI:184387"/>
    </reaction>
    <physiologicalReaction direction="left-to-right" evidence="3">
        <dbReference type="Rhea" id="RHEA:70576"/>
    </physiologicalReaction>
</comment>
<reference evidence="5" key="1">
    <citation type="submission" date="2021-03" db="EMBL/GenBank/DDBJ databases">
        <title>Antimicrobial resistance genes in bacteria isolated from Japanese honey, and their potential for conferring macrolide and lincosamide resistance in the American foulbrood pathogen Paenibacillus larvae.</title>
        <authorList>
            <person name="Okamoto M."/>
            <person name="Kumagai M."/>
            <person name="Kanamori H."/>
            <person name="Takamatsu D."/>
        </authorList>
    </citation>
    <scope>NUCLEOTIDE SEQUENCE</scope>
    <source>
        <strain evidence="5">J40TS1</strain>
    </source>
</reference>
<dbReference type="InterPro" id="IPR036866">
    <property type="entry name" value="RibonucZ/Hydroxyglut_hydro"/>
</dbReference>
<comment type="caution">
    <text evidence="5">The sequence shown here is derived from an EMBL/GenBank/DDBJ whole genome shotgun (WGS) entry which is preliminary data.</text>
</comment>
<organism evidence="5 6">
    <name type="scientific">Paenibacillus montaniterrae</name>
    <dbReference type="NCBI Taxonomy" id="429341"/>
    <lineage>
        <taxon>Bacteria</taxon>
        <taxon>Bacillati</taxon>
        <taxon>Bacillota</taxon>
        <taxon>Bacilli</taxon>
        <taxon>Bacillales</taxon>
        <taxon>Paenibacillaceae</taxon>
        <taxon>Paenibacillus</taxon>
    </lineage>
</organism>
<dbReference type="Proteomes" id="UP000683139">
    <property type="component" value="Unassembled WGS sequence"/>
</dbReference>
<dbReference type="InterPro" id="IPR001279">
    <property type="entry name" value="Metallo-B-lactamas"/>
</dbReference>
<comment type="catalytic activity">
    <reaction evidence="1">
        <text>3',5'-cyclic CMP + H2O = CMP + H(+)</text>
        <dbReference type="Rhea" id="RHEA:72675"/>
        <dbReference type="ChEBI" id="CHEBI:15377"/>
        <dbReference type="ChEBI" id="CHEBI:15378"/>
        <dbReference type="ChEBI" id="CHEBI:58003"/>
        <dbReference type="ChEBI" id="CHEBI:60377"/>
    </reaction>
    <physiologicalReaction direction="left-to-right" evidence="1">
        <dbReference type="Rhea" id="RHEA:72676"/>
    </physiologicalReaction>
</comment>
<evidence type="ECO:0000313" key="5">
    <source>
        <dbReference type="EMBL" id="GIP16994.1"/>
    </source>
</evidence>
<dbReference type="AlphaFoldDB" id="A0A919YRI4"/>
<dbReference type="InterPro" id="IPR050662">
    <property type="entry name" value="Sec-metab_biosynth-thioest"/>
</dbReference>
<dbReference type="RefSeq" id="WP_213515763.1">
    <property type="nucleotide sequence ID" value="NZ_BOSE01000004.1"/>
</dbReference>
<evidence type="ECO:0000256" key="3">
    <source>
        <dbReference type="ARBA" id="ARBA00048505"/>
    </source>
</evidence>
<dbReference type="SUPFAM" id="SSF56281">
    <property type="entry name" value="Metallo-hydrolase/oxidoreductase"/>
    <property type="match status" value="1"/>
</dbReference>
<name>A0A919YRI4_9BACL</name>
<dbReference type="InterPro" id="IPR036388">
    <property type="entry name" value="WH-like_DNA-bd_sf"/>
</dbReference>
<dbReference type="Gene3D" id="1.10.10.10">
    <property type="entry name" value="Winged helix-like DNA-binding domain superfamily/Winged helix DNA-binding domain"/>
    <property type="match status" value="1"/>
</dbReference>
<gene>
    <name evidence="5" type="ORF">J40TS1_26360</name>
</gene>
<keyword evidence="6" id="KW-1185">Reference proteome</keyword>
<proteinExistence type="predicted"/>
<dbReference type="SMART" id="SM00849">
    <property type="entry name" value="Lactamase_B"/>
    <property type="match status" value="1"/>
</dbReference>
<dbReference type="InterPro" id="IPR048933">
    <property type="entry name" value="B_lactamase-like_C"/>
</dbReference>
<evidence type="ECO:0000313" key="6">
    <source>
        <dbReference type="Proteomes" id="UP000683139"/>
    </source>
</evidence>
<dbReference type="Pfam" id="PF00753">
    <property type="entry name" value="Lactamase_B"/>
    <property type="match status" value="1"/>
</dbReference>
<dbReference type="PANTHER" id="PTHR23131:SF4">
    <property type="entry name" value="METALLO-BETA-LACTAMASE SUPERFAMILY POTEIN"/>
    <property type="match status" value="1"/>
</dbReference>